<organism evidence="1 2">
    <name type="scientific">Methanothermobacter thermautotrophicus</name>
    <name type="common">Methanobacterium thermoformicicum</name>
    <dbReference type="NCBI Taxonomy" id="145262"/>
    <lineage>
        <taxon>Archaea</taxon>
        <taxon>Methanobacteriati</taxon>
        <taxon>Methanobacteriota</taxon>
        <taxon>Methanomada group</taxon>
        <taxon>Methanobacteria</taxon>
        <taxon>Methanobacteriales</taxon>
        <taxon>Methanobacteriaceae</taxon>
        <taxon>Methanothermobacter</taxon>
    </lineage>
</organism>
<gene>
    <name evidence="1" type="ORF">HA285_02800</name>
</gene>
<comment type="caution">
    <text evidence="1">The sequence shown here is derived from an EMBL/GenBank/DDBJ whole genome shotgun (WGS) entry which is preliminary data.</text>
</comment>
<name>A0A7J4MVA7_METTF</name>
<proteinExistence type="predicted"/>
<dbReference type="EMBL" id="DUHT01000031">
    <property type="protein sequence ID" value="HIH64513.1"/>
    <property type="molecule type" value="Genomic_DNA"/>
</dbReference>
<protein>
    <submittedName>
        <fullName evidence="1">HIT family protein</fullName>
    </submittedName>
</protein>
<sequence length="163" mass="19272">MVIPVASCEYCGLDGYYGRELARTRYWIIYLAPSQRYLGTCVVALRRKCRDLSELMDGEWPDFAWILRCLESAVRELFNPDLFNWSCFKNSAFRSEDPDPEVHWHFHPRYSRPVRFGGETFRDREFGHIPVPLEGKVPEPVMDELEGIMRERILKFLNEGDYI</sequence>
<dbReference type="SUPFAM" id="SSF54197">
    <property type="entry name" value="HIT-like"/>
    <property type="match status" value="1"/>
</dbReference>
<dbReference type="Proteomes" id="UP000538031">
    <property type="component" value="Unassembled WGS sequence"/>
</dbReference>
<dbReference type="Gene3D" id="3.30.428.10">
    <property type="entry name" value="HIT-like"/>
    <property type="match status" value="1"/>
</dbReference>
<dbReference type="AlphaFoldDB" id="A0A7J4MVA7"/>
<accession>A0A7J4MVA7</accession>
<evidence type="ECO:0000313" key="1">
    <source>
        <dbReference type="EMBL" id="HIH64513.1"/>
    </source>
</evidence>
<evidence type="ECO:0000313" key="2">
    <source>
        <dbReference type="Proteomes" id="UP000538031"/>
    </source>
</evidence>
<dbReference type="InterPro" id="IPR036265">
    <property type="entry name" value="HIT-like_sf"/>
</dbReference>
<reference evidence="2" key="1">
    <citation type="journal article" date="2020" name="bioRxiv">
        <title>A rank-normalized archaeal taxonomy based on genome phylogeny resolves widespread incomplete and uneven classifications.</title>
        <authorList>
            <person name="Rinke C."/>
            <person name="Chuvochina M."/>
            <person name="Mussig A.J."/>
            <person name="Chaumeil P.-A."/>
            <person name="Waite D.W."/>
            <person name="Whitman W.B."/>
            <person name="Parks D.H."/>
            <person name="Hugenholtz P."/>
        </authorList>
    </citation>
    <scope>NUCLEOTIDE SEQUENCE [LARGE SCALE GENOMIC DNA]</scope>
</reference>